<dbReference type="AlphaFoldDB" id="A0AAW0FK48"/>
<dbReference type="Proteomes" id="UP001385951">
    <property type="component" value="Unassembled WGS sequence"/>
</dbReference>
<comment type="caution">
    <text evidence="1">The sequence shown here is derived from an EMBL/GenBank/DDBJ whole genome shotgun (WGS) entry which is preliminary data.</text>
</comment>
<sequence length="180" mass="20974">MEEHLKSEGIKTEVATIAELTVELRTQKIMYSEVSLFQSHLFDQETEEARRKLERQKKLLQEMNGTRIRTVQFLFSEFHALFRDVIATLATKVDDRQLSEQLATMIDDYPAPEGEIVSTSQLQDRLQYVLRQIRETKYRFRRREQILSQIDSVELEAALAFKEDMLKVIAACADDATLSE</sequence>
<reference evidence="1 2" key="1">
    <citation type="submission" date="2022-09" db="EMBL/GenBank/DDBJ databases">
        <authorList>
            <person name="Palmer J.M."/>
        </authorList>
    </citation>
    <scope>NUCLEOTIDE SEQUENCE [LARGE SCALE GENOMIC DNA]</scope>
    <source>
        <strain evidence="1 2">DSM 7382</strain>
    </source>
</reference>
<accession>A0AAW0FK48</accession>
<proteinExistence type="predicted"/>
<gene>
    <name evidence="1" type="ORF">QCA50_019433</name>
</gene>
<evidence type="ECO:0000313" key="2">
    <source>
        <dbReference type="Proteomes" id="UP001385951"/>
    </source>
</evidence>
<protein>
    <submittedName>
        <fullName evidence="1">Uncharacterized protein</fullName>
    </submittedName>
</protein>
<name>A0AAW0FK48_9APHY</name>
<organism evidence="1 2">
    <name type="scientific">Cerrena zonata</name>
    <dbReference type="NCBI Taxonomy" id="2478898"/>
    <lineage>
        <taxon>Eukaryota</taxon>
        <taxon>Fungi</taxon>
        <taxon>Dikarya</taxon>
        <taxon>Basidiomycota</taxon>
        <taxon>Agaricomycotina</taxon>
        <taxon>Agaricomycetes</taxon>
        <taxon>Polyporales</taxon>
        <taxon>Cerrenaceae</taxon>
        <taxon>Cerrena</taxon>
    </lineage>
</organism>
<keyword evidence="2" id="KW-1185">Reference proteome</keyword>
<dbReference type="EMBL" id="JASBNA010000085">
    <property type="protein sequence ID" value="KAK7677622.1"/>
    <property type="molecule type" value="Genomic_DNA"/>
</dbReference>
<evidence type="ECO:0000313" key="1">
    <source>
        <dbReference type="EMBL" id="KAK7677622.1"/>
    </source>
</evidence>